<name>A0ABX0Z9E6_9ACTN</name>
<comment type="caution">
    <text evidence="2">The sequence shown here is derived from an EMBL/GenBank/DDBJ whole genome shotgun (WGS) entry which is preliminary data.</text>
</comment>
<dbReference type="InterPro" id="IPR036852">
    <property type="entry name" value="Peptidase_S8/S53_dom_sf"/>
</dbReference>
<dbReference type="PROSITE" id="PS51892">
    <property type="entry name" value="SUBTILASE"/>
    <property type="match status" value="1"/>
</dbReference>
<organism evidence="2 3">
    <name type="scientific">Micromonospora thermarum</name>
    <dbReference type="NCBI Taxonomy" id="2720024"/>
    <lineage>
        <taxon>Bacteria</taxon>
        <taxon>Bacillati</taxon>
        <taxon>Actinomycetota</taxon>
        <taxon>Actinomycetes</taxon>
        <taxon>Micromonosporales</taxon>
        <taxon>Micromonosporaceae</taxon>
        <taxon>Micromonospora</taxon>
    </lineage>
</organism>
<evidence type="ECO:0000313" key="2">
    <source>
        <dbReference type="EMBL" id="NJP33599.1"/>
    </source>
</evidence>
<protein>
    <submittedName>
        <fullName evidence="2">Uncharacterized protein</fullName>
    </submittedName>
</protein>
<dbReference type="SUPFAM" id="SSF52743">
    <property type="entry name" value="Subtilisin-like"/>
    <property type="match status" value="1"/>
</dbReference>
<sequence length="53" mass="4831">MAGIAALLLGGNPTLTPAAVEPALKANSRPIPGTCSGGCGAGLVDAAATVGVG</sequence>
<reference evidence="2 3" key="1">
    <citation type="submission" date="2020-03" db="EMBL/GenBank/DDBJ databases">
        <title>WGS of actinomycetes isolated from Thailand.</title>
        <authorList>
            <person name="Thawai C."/>
        </authorList>
    </citation>
    <scope>NUCLEOTIDE SEQUENCE [LARGE SCALE GENOMIC DNA]</scope>
    <source>
        <strain evidence="2 3">HSS6-12</strain>
    </source>
</reference>
<accession>A0ABX0Z9E6</accession>
<evidence type="ECO:0000313" key="3">
    <source>
        <dbReference type="Proteomes" id="UP000783871"/>
    </source>
</evidence>
<evidence type="ECO:0000256" key="1">
    <source>
        <dbReference type="PROSITE-ProRule" id="PRU01240"/>
    </source>
</evidence>
<comment type="caution">
    <text evidence="1">Lacks conserved residue(s) required for the propagation of feature annotation.</text>
</comment>
<keyword evidence="3" id="KW-1185">Reference proteome</keyword>
<dbReference type="EMBL" id="JAATEO010000017">
    <property type="protein sequence ID" value="NJP33599.1"/>
    <property type="molecule type" value="Genomic_DNA"/>
</dbReference>
<dbReference type="Proteomes" id="UP000783871">
    <property type="component" value="Unassembled WGS sequence"/>
</dbReference>
<gene>
    <name evidence="2" type="ORF">HCJ94_16830</name>
</gene>
<dbReference type="Gene3D" id="3.40.50.200">
    <property type="entry name" value="Peptidase S8/S53 domain"/>
    <property type="match status" value="1"/>
</dbReference>
<proteinExistence type="inferred from homology"/>
<dbReference type="RefSeq" id="WP_168001968.1">
    <property type="nucleotide sequence ID" value="NZ_JAATEO010000017.1"/>
</dbReference>
<comment type="similarity">
    <text evidence="1">Belongs to the peptidase S8 family.</text>
</comment>